<dbReference type="InterPro" id="IPR042185">
    <property type="entry name" value="Serpin_sf_2"/>
</dbReference>
<dbReference type="InterPro" id="IPR000215">
    <property type="entry name" value="Serpin_fam"/>
</dbReference>
<dbReference type="CDD" id="cd19590">
    <property type="entry name" value="serpin_thermopin-like"/>
    <property type="match status" value="1"/>
</dbReference>
<dbReference type="GO" id="GO:0004867">
    <property type="term" value="F:serine-type endopeptidase inhibitor activity"/>
    <property type="evidence" value="ECO:0007669"/>
    <property type="project" value="InterPro"/>
</dbReference>
<gene>
    <name evidence="4" type="ORF">ENSA7_61880</name>
</gene>
<evidence type="ECO:0000256" key="2">
    <source>
        <dbReference type="SAM" id="MobiDB-lite"/>
    </source>
</evidence>
<dbReference type="PANTHER" id="PTHR11461:SF211">
    <property type="entry name" value="GH10112P-RELATED"/>
    <property type="match status" value="1"/>
</dbReference>
<proteinExistence type="inferred from homology"/>
<dbReference type="PANTHER" id="PTHR11461">
    <property type="entry name" value="SERINE PROTEASE INHIBITOR, SERPIN"/>
    <property type="match status" value="1"/>
</dbReference>
<protein>
    <submittedName>
        <fullName evidence="4">Serpin (Serine protease inhibitor)</fullName>
    </submittedName>
</protein>
<dbReference type="Proteomes" id="UP000238823">
    <property type="component" value="Unassembled WGS sequence"/>
</dbReference>
<feature type="domain" description="Serpin" evidence="3">
    <location>
        <begin position="40"/>
        <end position="407"/>
    </location>
</feature>
<evidence type="ECO:0000256" key="1">
    <source>
        <dbReference type="RuleBase" id="RU000411"/>
    </source>
</evidence>
<organism evidence="4 5">
    <name type="scientific">Enhygromyxa salina</name>
    <dbReference type="NCBI Taxonomy" id="215803"/>
    <lineage>
        <taxon>Bacteria</taxon>
        <taxon>Pseudomonadati</taxon>
        <taxon>Myxococcota</taxon>
        <taxon>Polyangia</taxon>
        <taxon>Nannocystales</taxon>
        <taxon>Nannocystaceae</taxon>
        <taxon>Enhygromyxa</taxon>
    </lineage>
</organism>
<dbReference type="SUPFAM" id="SSF56574">
    <property type="entry name" value="Serpins"/>
    <property type="match status" value="1"/>
</dbReference>
<dbReference type="InterPro" id="IPR023795">
    <property type="entry name" value="Serpin_CS"/>
</dbReference>
<comment type="caution">
    <text evidence="4">The sequence shown here is derived from an EMBL/GenBank/DDBJ whole genome shotgun (WGS) entry which is preliminary data.</text>
</comment>
<dbReference type="AlphaFoldDB" id="A0A2S9Y4G9"/>
<name>A0A2S9Y4G9_9BACT</name>
<accession>A0A2S9Y4G9</accession>
<dbReference type="InterPro" id="IPR023796">
    <property type="entry name" value="Serpin_dom"/>
</dbReference>
<dbReference type="PROSITE" id="PS00284">
    <property type="entry name" value="SERPIN"/>
    <property type="match status" value="1"/>
</dbReference>
<dbReference type="SMART" id="SM00093">
    <property type="entry name" value="SERPIN"/>
    <property type="match status" value="1"/>
</dbReference>
<evidence type="ECO:0000313" key="4">
    <source>
        <dbReference type="EMBL" id="PRP99971.1"/>
    </source>
</evidence>
<evidence type="ECO:0000313" key="5">
    <source>
        <dbReference type="Proteomes" id="UP000238823"/>
    </source>
</evidence>
<evidence type="ECO:0000259" key="3">
    <source>
        <dbReference type="SMART" id="SM00093"/>
    </source>
</evidence>
<comment type="similarity">
    <text evidence="1">Belongs to the serpin family.</text>
</comment>
<dbReference type="RefSeq" id="WP_181234288.1">
    <property type="nucleotide sequence ID" value="NZ_PVNL01000119.1"/>
</dbReference>
<dbReference type="Gene3D" id="2.30.39.10">
    <property type="entry name" value="Alpha-1-antitrypsin, domain 1"/>
    <property type="match status" value="1"/>
</dbReference>
<dbReference type="InterPro" id="IPR036186">
    <property type="entry name" value="Serpin_sf"/>
</dbReference>
<feature type="region of interest" description="Disordered" evidence="2">
    <location>
        <begin position="1"/>
        <end position="24"/>
    </location>
</feature>
<dbReference type="InterPro" id="IPR042178">
    <property type="entry name" value="Serpin_sf_1"/>
</dbReference>
<reference evidence="4 5" key="1">
    <citation type="submission" date="2018-03" db="EMBL/GenBank/DDBJ databases">
        <title>Draft Genome Sequences of the Obligatory Marine Myxobacteria Enhygromyxa salina SWB007.</title>
        <authorList>
            <person name="Poehlein A."/>
            <person name="Moghaddam J.A."/>
            <person name="Harms H."/>
            <person name="Alanjari M."/>
            <person name="Koenig G.M."/>
            <person name="Daniel R."/>
            <person name="Schaeberle T.F."/>
        </authorList>
    </citation>
    <scope>NUCLEOTIDE SEQUENCE [LARGE SCALE GENOMIC DNA]</scope>
    <source>
        <strain evidence="4 5">SWB007</strain>
    </source>
</reference>
<dbReference type="GO" id="GO:0005615">
    <property type="term" value="C:extracellular space"/>
    <property type="evidence" value="ECO:0007669"/>
    <property type="project" value="InterPro"/>
</dbReference>
<dbReference type="EMBL" id="PVNL01000119">
    <property type="protein sequence ID" value="PRP99971.1"/>
    <property type="molecule type" value="Genomic_DNA"/>
</dbReference>
<sequence length="409" mass="44162">MDQRTKTEPQAPEPPAPESTVDEPVEVSNELGAAINGFGLDLWGQLRERPGNLTISPVSVHVALTMTWLGAKGTTRDQLGSALHLDELPATADVATSTAALWDSWKDVPALTLLAANRLFGEQTFSFEAPYIASLEVKLRAPLELVDFAGAAEPTRAHINGWVETQTKDRIVDLIPANGVDAQTRLVLTNAVYFLADWRQPFDAKLTTDATFHGVGENIRVRMMHATHYYAYQENAEVQVATLRYSAPGFAMTLVLPREGKDLAEVEAGLELATLQGWLSGTTTAERQVQLDLPRFELSPPDSLELAEPLQALGAVQAFDRASADFTGIAAPKDPSERIFIGQVFHKTFVKVDEMGTEAAAATAVATGYGRGTAPAPAVMTLDRPFLFVIHDQTSGAALFIGRVTDPGN</sequence>
<dbReference type="Gene3D" id="3.30.497.10">
    <property type="entry name" value="Antithrombin, subunit I, domain 2"/>
    <property type="match status" value="1"/>
</dbReference>
<dbReference type="Pfam" id="PF00079">
    <property type="entry name" value="Serpin"/>
    <property type="match status" value="1"/>
</dbReference>